<dbReference type="Proteomes" id="UP000823921">
    <property type="component" value="Unassembled WGS sequence"/>
</dbReference>
<evidence type="ECO:0000256" key="1">
    <source>
        <dbReference type="ARBA" id="ARBA00022714"/>
    </source>
</evidence>
<dbReference type="Gene3D" id="3.10.20.30">
    <property type="match status" value="1"/>
</dbReference>
<dbReference type="InterPro" id="IPR051452">
    <property type="entry name" value="Diverse_Oxidoreductases"/>
</dbReference>
<protein>
    <submittedName>
        <fullName evidence="6">2Fe-2S iron-sulfur cluster binding domain-containing protein</fullName>
    </submittedName>
</protein>
<keyword evidence="3" id="KW-0408">Iron</keyword>
<feature type="domain" description="2Fe-2S ferredoxin-type" evidence="5">
    <location>
        <begin position="1"/>
        <end position="76"/>
    </location>
</feature>
<dbReference type="GO" id="GO:0046872">
    <property type="term" value="F:metal ion binding"/>
    <property type="evidence" value="ECO:0007669"/>
    <property type="project" value="UniProtKB-KW"/>
</dbReference>
<dbReference type="SUPFAM" id="SSF54292">
    <property type="entry name" value="2Fe-2S ferredoxin-like"/>
    <property type="match status" value="1"/>
</dbReference>
<dbReference type="InterPro" id="IPR001041">
    <property type="entry name" value="2Fe-2S_ferredoxin-type"/>
</dbReference>
<dbReference type="EMBL" id="DWXO01000094">
    <property type="protein sequence ID" value="HJB81312.1"/>
    <property type="molecule type" value="Genomic_DNA"/>
</dbReference>
<dbReference type="Pfam" id="PF01799">
    <property type="entry name" value="Fer2_2"/>
    <property type="match status" value="1"/>
</dbReference>
<keyword evidence="4" id="KW-0411">Iron-sulfur</keyword>
<evidence type="ECO:0000256" key="4">
    <source>
        <dbReference type="ARBA" id="ARBA00023014"/>
    </source>
</evidence>
<dbReference type="PANTHER" id="PTHR44379:SF8">
    <property type="entry name" value="XANTHINE DEHYDROGENASE IRON-SULFUR-BINDING SUBUNIT XDHC-RELATED"/>
    <property type="match status" value="1"/>
</dbReference>
<dbReference type="GO" id="GO:0016491">
    <property type="term" value="F:oxidoreductase activity"/>
    <property type="evidence" value="ECO:0007669"/>
    <property type="project" value="InterPro"/>
</dbReference>
<reference evidence="6" key="2">
    <citation type="submission" date="2021-04" db="EMBL/GenBank/DDBJ databases">
        <authorList>
            <person name="Gilroy R."/>
        </authorList>
    </citation>
    <scope>NUCLEOTIDE SEQUENCE</scope>
    <source>
        <strain evidence="6">CHK192-8294</strain>
    </source>
</reference>
<dbReference type="GO" id="GO:0051537">
    <property type="term" value="F:2 iron, 2 sulfur cluster binding"/>
    <property type="evidence" value="ECO:0007669"/>
    <property type="project" value="UniProtKB-KW"/>
</dbReference>
<evidence type="ECO:0000313" key="6">
    <source>
        <dbReference type="EMBL" id="HJB81312.1"/>
    </source>
</evidence>
<keyword evidence="2" id="KW-0479">Metal-binding</keyword>
<dbReference type="InterPro" id="IPR036010">
    <property type="entry name" value="2Fe-2S_ferredoxin-like_sf"/>
</dbReference>
<dbReference type="InterPro" id="IPR012675">
    <property type="entry name" value="Beta-grasp_dom_sf"/>
</dbReference>
<sequence>MKVKITVNGMLYNKHIPNDMMLLEFLRKYGYVSVKRGCDTSNCGLCTVWVEGKPVLSCSYPAARADGLRVTTLEGVKEEAASFGRYMTAQGAEQCGYCSPGFIMAVLAMRRELTDPTEEEISNYLAGNLCRCSGYAGQTRALRAWLHDKPWEKEGQA</sequence>
<dbReference type="InterPro" id="IPR036884">
    <property type="entry name" value="2Fe-2S-bd_dom_sf"/>
</dbReference>
<dbReference type="PROSITE" id="PS51085">
    <property type="entry name" value="2FE2S_FER_2"/>
    <property type="match status" value="1"/>
</dbReference>
<dbReference type="Gene3D" id="1.10.150.120">
    <property type="entry name" value="[2Fe-2S]-binding domain"/>
    <property type="match status" value="1"/>
</dbReference>
<comment type="caution">
    <text evidence="6">The sequence shown here is derived from an EMBL/GenBank/DDBJ whole genome shotgun (WGS) entry which is preliminary data.</text>
</comment>
<evidence type="ECO:0000256" key="2">
    <source>
        <dbReference type="ARBA" id="ARBA00022723"/>
    </source>
</evidence>
<keyword evidence="1" id="KW-0001">2Fe-2S</keyword>
<dbReference type="SUPFAM" id="SSF47741">
    <property type="entry name" value="CO dehydrogenase ISP C-domain like"/>
    <property type="match status" value="1"/>
</dbReference>
<evidence type="ECO:0000256" key="3">
    <source>
        <dbReference type="ARBA" id="ARBA00023004"/>
    </source>
</evidence>
<reference evidence="6" key="1">
    <citation type="journal article" date="2021" name="PeerJ">
        <title>Extensive microbial diversity within the chicken gut microbiome revealed by metagenomics and culture.</title>
        <authorList>
            <person name="Gilroy R."/>
            <person name="Ravi A."/>
            <person name="Getino M."/>
            <person name="Pursley I."/>
            <person name="Horton D.L."/>
            <person name="Alikhan N.F."/>
            <person name="Baker D."/>
            <person name="Gharbi K."/>
            <person name="Hall N."/>
            <person name="Watson M."/>
            <person name="Adriaenssens E.M."/>
            <person name="Foster-Nyarko E."/>
            <person name="Jarju S."/>
            <person name="Secka A."/>
            <person name="Antonio M."/>
            <person name="Oren A."/>
            <person name="Chaudhuri R.R."/>
            <person name="La Ragione R."/>
            <person name="Hildebrand F."/>
            <person name="Pallen M.J."/>
        </authorList>
    </citation>
    <scope>NUCLEOTIDE SEQUENCE</scope>
    <source>
        <strain evidence="6">CHK192-8294</strain>
    </source>
</reference>
<dbReference type="PANTHER" id="PTHR44379">
    <property type="entry name" value="OXIDOREDUCTASE WITH IRON-SULFUR SUBUNIT"/>
    <property type="match status" value="1"/>
</dbReference>
<evidence type="ECO:0000313" key="7">
    <source>
        <dbReference type="Proteomes" id="UP000823921"/>
    </source>
</evidence>
<accession>A0A9D2MND3</accession>
<dbReference type="AlphaFoldDB" id="A0A9D2MND3"/>
<evidence type="ECO:0000259" key="5">
    <source>
        <dbReference type="PROSITE" id="PS51085"/>
    </source>
</evidence>
<proteinExistence type="predicted"/>
<gene>
    <name evidence="6" type="ORF">H9712_10010</name>
</gene>
<organism evidence="6 7">
    <name type="scientific">Candidatus Flavonifractor intestinigallinarum</name>
    <dbReference type="NCBI Taxonomy" id="2838586"/>
    <lineage>
        <taxon>Bacteria</taxon>
        <taxon>Bacillati</taxon>
        <taxon>Bacillota</taxon>
        <taxon>Clostridia</taxon>
        <taxon>Eubacteriales</taxon>
        <taxon>Oscillospiraceae</taxon>
        <taxon>Flavonifractor</taxon>
    </lineage>
</organism>
<dbReference type="Pfam" id="PF00111">
    <property type="entry name" value="Fer2"/>
    <property type="match status" value="1"/>
</dbReference>
<dbReference type="InterPro" id="IPR002888">
    <property type="entry name" value="2Fe-2S-bd"/>
</dbReference>
<name>A0A9D2MND3_9FIRM</name>